<name>A0A3M7T604_BRAPC</name>
<dbReference type="Proteomes" id="UP000276133">
    <property type="component" value="Unassembled WGS sequence"/>
</dbReference>
<proteinExistence type="predicted"/>
<organism evidence="1 2">
    <name type="scientific">Brachionus plicatilis</name>
    <name type="common">Marine rotifer</name>
    <name type="synonym">Brachionus muelleri</name>
    <dbReference type="NCBI Taxonomy" id="10195"/>
    <lineage>
        <taxon>Eukaryota</taxon>
        <taxon>Metazoa</taxon>
        <taxon>Spiralia</taxon>
        <taxon>Gnathifera</taxon>
        <taxon>Rotifera</taxon>
        <taxon>Eurotatoria</taxon>
        <taxon>Monogononta</taxon>
        <taxon>Pseudotrocha</taxon>
        <taxon>Ploima</taxon>
        <taxon>Brachionidae</taxon>
        <taxon>Brachionus</taxon>
    </lineage>
</organism>
<sequence length="115" mass="13518">MQAPNKKKWNNLFGCECKSDIMCKIDVPDYRYLYYLKFIPYNLKKSQQQKKNAKKKTGPTEFSIFRVSPHYVCNNSIAIDLKVVGRTNKISLTSQEYYKLNICLLQTCHLPQETK</sequence>
<dbReference type="EMBL" id="REGN01000221">
    <property type="protein sequence ID" value="RNA43484.1"/>
    <property type="molecule type" value="Genomic_DNA"/>
</dbReference>
<dbReference type="AlphaFoldDB" id="A0A3M7T604"/>
<protein>
    <submittedName>
        <fullName evidence="1">Uncharacterized protein</fullName>
    </submittedName>
</protein>
<comment type="caution">
    <text evidence="1">The sequence shown here is derived from an EMBL/GenBank/DDBJ whole genome shotgun (WGS) entry which is preliminary data.</text>
</comment>
<accession>A0A3M7T604</accession>
<evidence type="ECO:0000313" key="2">
    <source>
        <dbReference type="Proteomes" id="UP000276133"/>
    </source>
</evidence>
<gene>
    <name evidence="1" type="ORF">BpHYR1_047402</name>
</gene>
<evidence type="ECO:0000313" key="1">
    <source>
        <dbReference type="EMBL" id="RNA43484.1"/>
    </source>
</evidence>
<reference evidence="1 2" key="1">
    <citation type="journal article" date="2018" name="Sci. Rep.">
        <title>Genomic signatures of local adaptation to the degree of environmental predictability in rotifers.</title>
        <authorList>
            <person name="Franch-Gras L."/>
            <person name="Hahn C."/>
            <person name="Garcia-Roger E.M."/>
            <person name="Carmona M.J."/>
            <person name="Serra M."/>
            <person name="Gomez A."/>
        </authorList>
    </citation>
    <scope>NUCLEOTIDE SEQUENCE [LARGE SCALE GENOMIC DNA]</scope>
    <source>
        <strain evidence="1">HYR1</strain>
    </source>
</reference>
<keyword evidence="2" id="KW-1185">Reference proteome</keyword>